<organism evidence="1">
    <name type="scientific">Spodoptera frugiperda</name>
    <name type="common">Fall armyworm</name>
    <dbReference type="NCBI Taxonomy" id="7108"/>
    <lineage>
        <taxon>Eukaryota</taxon>
        <taxon>Metazoa</taxon>
        <taxon>Ecdysozoa</taxon>
        <taxon>Arthropoda</taxon>
        <taxon>Hexapoda</taxon>
        <taxon>Insecta</taxon>
        <taxon>Pterygota</taxon>
        <taxon>Neoptera</taxon>
        <taxon>Endopterygota</taxon>
        <taxon>Lepidoptera</taxon>
        <taxon>Glossata</taxon>
        <taxon>Ditrysia</taxon>
        <taxon>Noctuoidea</taxon>
        <taxon>Noctuidae</taxon>
        <taxon>Amphipyrinae</taxon>
        <taxon>Spodoptera</taxon>
    </lineage>
</organism>
<name>A0A2H1V5K0_SPOFR</name>
<reference evidence="1" key="1">
    <citation type="submission" date="2016-07" db="EMBL/GenBank/DDBJ databases">
        <authorList>
            <person name="Bretaudeau A."/>
        </authorList>
    </citation>
    <scope>NUCLEOTIDE SEQUENCE</scope>
    <source>
        <strain evidence="1">Rice</strain>
        <tissue evidence="1">Whole body</tissue>
    </source>
</reference>
<evidence type="ECO:0000313" key="1">
    <source>
        <dbReference type="EMBL" id="SOQ35544.1"/>
    </source>
</evidence>
<dbReference type="EMBL" id="ODYU01000564">
    <property type="protein sequence ID" value="SOQ35544.1"/>
    <property type="molecule type" value="Genomic_DNA"/>
</dbReference>
<proteinExistence type="predicted"/>
<gene>
    <name evidence="1" type="ORF">SFRICE_010227</name>
</gene>
<accession>A0A2H1V5K0</accession>
<dbReference type="AlphaFoldDB" id="A0A2H1V5K0"/>
<protein>
    <submittedName>
        <fullName evidence="1">SFRICE_010227</fullName>
    </submittedName>
</protein>
<sequence length="84" mass="9393">MCECSMFKKHCPTLGFSPVSVRREGVSIHMTPRPKTTICESHKELLRGGIEHATRCAAANYPATLSTVQSIHIHLFAFHNFILV</sequence>